<dbReference type="Proteomes" id="UP000662818">
    <property type="component" value="Chromosome"/>
</dbReference>
<dbReference type="SUPFAM" id="SSF69572">
    <property type="entry name" value="Activating enzymes of the ubiquitin-like proteins"/>
    <property type="match status" value="1"/>
</dbReference>
<dbReference type="InterPro" id="IPR035985">
    <property type="entry name" value="Ubiquitin-activating_enz"/>
</dbReference>
<evidence type="ECO:0000313" key="4">
    <source>
        <dbReference type="Proteomes" id="UP000662818"/>
    </source>
</evidence>
<name>A0ABX7PS29_9ACTN</name>
<keyword evidence="4" id="KW-1185">Reference proteome</keyword>
<proteinExistence type="predicted"/>
<dbReference type="PANTHER" id="PTHR43267">
    <property type="entry name" value="TRNA THREONYLCARBAMOYLADENOSINE DEHYDRATASE"/>
    <property type="match status" value="1"/>
</dbReference>
<feature type="region of interest" description="Disordered" evidence="1">
    <location>
        <begin position="1"/>
        <end position="48"/>
    </location>
</feature>
<gene>
    <name evidence="3" type="ORF">CFH99_24660</name>
</gene>
<dbReference type="InterPro" id="IPR000594">
    <property type="entry name" value="ThiF_NAD_FAD-bd"/>
</dbReference>
<dbReference type="PANTHER" id="PTHR43267:SF1">
    <property type="entry name" value="TRNA THREONYLCARBAMOYLADENOSINE DEHYDRATASE"/>
    <property type="match status" value="1"/>
</dbReference>
<evidence type="ECO:0000313" key="3">
    <source>
        <dbReference type="EMBL" id="QSR28819.1"/>
    </source>
</evidence>
<evidence type="ECO:0000259" key="2">
    <source>
        <dbReference type="Pfam" id="PF00899"/>
    </source>
</evidence>
<feature type="compositionally biased region" description="Basic and acidic residues" evidence="1">
    <location>
        <begin position="22"/>
        <end position="32"/>
    </location>
</feature>
<dbReference type="EMBL" id="CP022295">
    <property type="protein sequence ID" value="QSR28819.1"/>
    <property type="molecule type" value="Genomic_DNA"/>
</dbReference>
<feature type="compositionally biased region" description="Low complexity" evidence="1">
    <location>
        <begin position="1"/>
        <end position="19"/>
    </location>
</feature>
<evidence type="ECO:0000256" key="1">
    <source>
        <dbReference type="SAM" id="MobiDB-lite"/>
    </source>
</evidence>
<sequence length="538" mass="58834">MSSRCRAATTRTATSGRAPTPEPRETATRPRDPCALADTTDRARGDDPADAAWEDHVAYERENFINQLVRRGFNLTRDNSQGAKSDAELTDGRVTVILEDGFPYSAPRVRSDTVTPMSWHRDRGGFLCLYASLDRDGLPWLTVDQFLARIDEWFEKNEAGWPDDPPALDLEAYLDELPIDPRYVLYADLARYTDDYVRLREVGTQIRIVDDGKIAKNSTKGFLSGYVTDIGEVTTPPLGWDDLLSRLDEGEKIQRAVQNHRVDVLLVQYRRRDQRGAIALTFPTGNPPAAPPMKGKAKRNRFGRKPHLALSASMDESAMRLRSGNSASVIKDKKVYVVGAGALGSHICDALVRAGIGELTIRDHQILTPGNMTRHLAANLAYAGHLKARVVEVILSNRPYSRTKVHHNATTLTRPAEAVDLLRTYDLVIDATADGSVTTMLEDAANVTGNHFVTSCLQNEGRSMRIDVVPPLDGADPIPPTTIQPSAARNMFEAGCGEPVSPTPPHAVAEAAAMAARHIIGLLTGAPESAAGEHRDLG</sequence>
<reference evidence="3 4" key="1">
    <citation type="submission" date="2017-06" db="EMBL/GenBank/DDBJ databases">
        <title>Complete Genome Sequence of the Soil Carbazole-Degrading Bacterium Nocardioides aromaticivorans IC177.</title>
        <authorList>
            <person name="Vejarano F."/>
            <person name="Suzuki-Minakuchi C."/>
            <person name="Ohtsubo Y."/>
            <person name="Tsuda M."/>
            <person name="Okada K."/>
            <person name="Nojiri H."/>
        </authorList>
    </citation>
    <scope>NUCLEOTIDE SEQUENCE [LARGE SCALE GENOMIC DNA]</scope>
    <source>
        <strain evidence="3 4">IC177</strain>
    </source>
</reference>
<dbReference type="Pfam" id="PF00899">
    <property type="entry name" value="ThiF"/>
    <property type="match status" value="1"/>
</dbReference>
<dbReference type="InterPro" id="IPR045886">
    <property type="entry name" value="ThiF/MoeB/HesA"/>
</dbReference>
<accession>A0ABX7PS29</accession>
<protein>
    <recommendedName>
        <fullName evidence="2">THIF-type NAD/FAD binding fold domain-containing protein</fullName>
    </recommendedName>
</protein>
<feature type="domain" description="THIF-type NAD/FAD binding fold" evidence="2">
    <location>
        <begin position="328"/>
        <end position="471"/>
    </location>
</feature>
<dbReference type="Gene3D" id="3.40.50.720">
    <property type="entry name" value="NAD(P)-binding Rossmann-like Domain"/>
    <property type="match status" value="1"/>
</dbReference>
<feature type="compositionally biased region" description="Basic and acidic residues" evidence="1">
    <location>
        <begin position="39"/>
        <end position="48"/>
    </location>
</feature>
<organism evidence="3 4">
    <name type="scientific">Nocardioides aromaticivorans</name>
    <dbReference type="NCBI Taxonomy" id="200618"/>
    <lineage>
        <taxon>Bacteria</taxon>
        <taxon>Bacillati</taxon>
        <taxon>Actinomycetota</taxon>
        <taxon>Actinomycetes</taxon>
        <taxon>Propionibacteriales</taxon>
        <taxon>Nocardioidaceae</taxon>
        <taxon>Nocardioides</taxon>
    </lineage>
</organism>